<evidence type="ECO:0000256" key="1">
    <source>
        <dbReference type="SAM" id="MobiDB-lite"/>
    </source>
</evidence>
<accession>A0AAV7MIE6</accession>
<dbReference type="EMBL" id="JANPWB010000014">
    <property type="protein sequence ID" value="KAJ1102535.1"/>
    <property type="molecule type" value="Genomic_DNA"/>
</dbReference>
<protein>
    <submittedName>
        <fullName evidence="2">Uncharacterized protein</fullName>
    </submittedName>
</protein>
<evidence type="ECO:0000313" key="2">
    <source>
        <dbReference type="EMBL" id="KAJ1102535.1"/>
    </source>
</evidence>
<comment type="caution">
    <text evidence="2">The sequence shown here is derived from an EMBL/GenBank/DDBJ whole genome shotgun (WGS) entry which is preliminary data.</text>
</comment>
<feature type="region of interest" description="Disordered" evidence="1">
    <location>
        <begin position="82"/>
        <end position="107"/>
    </location>
</feature>
<dbReference type="AlphaFoldDB" id="A0AAV7MIE6"/>
<sequence length="188" mass="20448">MWDVIDTILNKAIIIASFKGLAMAEKQFNEKPATYQEQEDLLLAEDIVHALDTSVAQSVNRALAVALQPIARQLKRYALTVPPYGQPTPGPSAPLTEGQNSRSSNWPHAAPLARLSQSLGTDDEYYVQPSTSTQVLPLPPDIQSDDSPDSLSDEDSPGPNAKDIPLQPPPRLVKSQNPLLPLILTLRP</sequence>
<feature type="region of interest" description="Disordered" evidence="1">
    <location>
        <begin position="130"/>
        <end position="188"/>
    </location>
</feature>
<feature type="compositionally biased region" description="Polar residues" evidence="1">
    <location>
        <begin position="97"/>
        <end position="106"/>
    </location>
</feature>
<keyword evidence="3" id="KW-1185">Reference proteome</keyword>
<reference evidence="2" key="1">
    <citation type="journal article" date="2022" name="bioRxiv">
        <title>Sequencing and chromosome-scale assembly of the giantPleurodeles waltlgenome.</title>
        <authorList>
            <person name="Brown T."/>
            <person name="Elewa A."/>
            <person name="Iarovenko S."/>
            <person name="Subramanian E."/>
            <person name="Araus A.J."/>
            <person name="Petzold A."/>
            <person name="Susuki M."/>
            <person name="Suzuki K.-i.T."/>
            <person name="Hayashi T."/>
            <person name="Toyoda A."/>
            <person name="Oliveira C."/>
            <person name="Osipova E."/>
            <person name="Leigh N.D."/>
            <person name="Simon A."/>
            <person name="Yun M.H."/>
        </authorList>
    </citation>
    <scope>NUCLEOTIDE SEQUENCE</scope>
    <source>
        <strain evidence="2">20211129_DDA</strain>
        <tissue evidence="2">Liver</tissue>
    </source>
</reference>
<dbReference type="Proteomes" id="UP001066276">
    <property type="component" value="Chromosome 10"/>
</dbReference>
<gene>
    <name evidence="2" type="ORF">NDU88_007580</name>
</gene>
<name>A0AAV7MIE6_PLEWA</name>
<feature type="compositionally biased region" description="Acidic residues" evidence="1">
    <location>
        <begin position="143"/>
        <end position="156"/>
    </location>
</feature>
<proteinExistence type="predicted"/>
<organism evidence="2 3">
    <name type="scientific">Pleurodeles waltl</name>
    <name type="common">Iberian ribbed newt</name>
    <dbReference type="NCBI Taxonomy" id="8319"/>
    <lineage>
        <taxon>Eukaryota</taxon>
        <taxon>Metazoa</taxon>
        <taxon>Chordata</taxon>
        <taxon>Craniata</taxon>
        <taxon>Vertebrata</taxon>
        <taxon>Euteleostomi</taxon>
        <taxon>Amphibia</taxon>
        <taxon>Batrachia</taxon>
        <taxon>Caudata</taxon>
        <taxon>Salamandroidea</taxon>
        <taxon>Salamandridae</taxon>
        <taxon>Pleurodelinae</taxon>
        <taxon>Pleurodeles</taxon>
    </lineage>
</organism>
<evidence type="ECO:0000313" key="3">
    <source>
        <dbReference type="Proteomes" id="UP001066276"/>
    </source>
</evidence>